<dbReference type="PATRIC" id="fig|889378.3.peg.1966"/>
<dbReference type="HOGENOM" id="CLU_192814_0_0_12"/>
<proteinExistence type="predicted"/>
<dbReference type="EMBL" id="CP003282">
    <property type="protein sequence ID" value="AFG38030.1"/>
    <property type="molecule type" value="Genomic_DNA"/>
</dbReference>
<protein>
    <submittedName>
        <fullName evidence="1">Uncharacterized protein</fullName>
    </submittedName>
</protein>
<evidence type="ECO:0000313" key="1">
    <source>
        <dbReference type="EMBL" id="AFG38030.1"/>
    </source>
</evidence>
<reference evidence="2" key="1">
    <citation type="journal article" date="2013" name="Stand. Genomic Sci.">
        <title>Complete genome sequence of the halophilic bacterium Spirochaeta africana type strain (Z-7692(T)) from the alkaline Lake Magadi in the East African Rift.</title>
        <authorList>
            <person name="Liolos K."/>
            <person name="Abt B."/>
            <person name="Scheuner C."/>
            <person name="Teshima H."/>
            <person name="Held B."/>
            <person name="Lapidus A."/>
            <person name="Nolan M."/>
            <person name="Lucas S."/>
            <person name="Deshpande S."/>
            <person name="Cheng J.F."/>
            <person name="Tapia R."/>
            <person name="Goodwin L.A."/>
            <person name="Pitluck S."/>
            <person name="Pagani I."/>
            <person name="Ivanova N."/>
            <person name="Mavromatis K."/>
            <person name="Mikhailova N."/>
            <person name="Huntemann M."/>
            <person name="Pati A."/>
            <person name="Chen A."/>
            <person name="Palaniappan K."/>
            <person name="Land M."/>
            <person name="Rohde M."/>
            <person name="Tindall B.J."/>
            <person name="Detter J.C."/>
            <person name="Goker M."/>
            <person name="Bristow J."/>
            <person name="Eisen J.A."/>
            <person name="Markowitz V."/>
            <person name="Hugenholtz P."/>
            <person name="Woyke T."/>
            <person name="Klenk H.P."/>
            <person name="Kyrpides N.C."/>
        </authorList>
    </citation>
    <scope>NUCLEOTIDE SEQUENCE</scope>
    <source>
        <strain evidence="2">ATCC 700263 / DSM 8902 / Z-7692</strain>
    </source>
</reference>
<dbReference type="Proteomes" id="UP000007383">
    <property type="component" value="Chromosome"/>
</dbReference>
<name>H9UKI7_SPIAZ</name>
<dbReference type="eggNOG" id="ENOG50333JY">
    <property type="taxonomic scope" value="Bacteria"/>
</dbReference>
<dbReference type="AlphaFoldDB" id="H9UKI7"/>
<organism evidence="1 2">
    <name type="scientific">Spirochaeta africana (strain ATCC 700263 / DSM 8902 / Z-7692)</name>
    <dbReference type="NCBI Taxonomy" id="889378"/>
    <lineage>
        <taxon>Bacteria</taxon>
        <taxon>Pseudomonadati</taxon>
        <taxon>Spirochaetota</taxon>
        <taxon>Spirochaetia</taxon>
        <taxon>Spirochaetales</taxon>
        <taxon>Spirochaetaceae</taxon>
        <taxon>Spirochaeta</taxon>
    </lineage>
</organism>
<accession>H9UKI7</accession>
<gene>
    <name evidence="1" type="ordered locus">Spiaf_1979</name>
</gene>
<sequence length="71" mass="8092">MIHIADLDNPVEAQILDAMLEEHAIPHLIASREDTAYGSIFQLQHGWGYVTAPESQRDQVLQLLQELRQAR</sequence>
<dbReference type="KEGG" id="sfc:Spiaf_1979"/>
<dbReference type="STRING" id="889378.Spiaf_1979"/>
<evidence type="ECO:0000313" key="2">
    <source>
        <dbReference type="Proteomes" id="UP000007383"/>
    </source>
</evidence>
<keyword evidence="2" id="KW-1185">Reference proteome</keyword>